<feature type="binding site" evidence="1">
    <location>
        <position position="178"/>
    </location>
    <ligand>
        <name>Zn(2+)</name>
        <dbReference type="ChEBI" id="CHEBI:29105"/>
        <note>catalytic</note>
    </ligand>
</feature>
<keyword evidence="2" id="KW-0732">Signal</keyword>
<dbReference type="PROSITE" id="PS50060">
    <property type="entry name" value="MAM_2"/>
    <property type="match status" value="1"/>
</dbReference>
<dbReference type="PRINTS" id="PR00480">
    <property type="entry name" value="ASTACIN"/>
</dbReference>
<dbReference type="EMBL" id="CAWYQH010000046">
    <property type="protein sequence ID" value="CAK8678188.1"/>
    <property type="molecule type" value="Genomic_DNA"/>
</dbReference>
<dbReference type="Pfam" id="PF00629">
    <property type="entry name" value="MAM"/>
    <property type="match status" value="1"/>
</dbReference>
<dbReference type="Gene3D" id="2.60.120.200">
    <property type="match status" value="1"/>
</dbReference>
<dbReference type="PANTHER" id="PTHR10127:SF856">
    <property type="entry name" value="METALLOENDOPEPTIDASE"/>
    <property type="match status" value="1"/>
</dbReference>
<keyword evidence="1 2" id="KW-0862">Zinc</keyword>
<dbReference type="InterPro" id="IPR024079">
    <property type="entry name" value="MetalloPept_cat_dom_sf"/>
</dbReference>
<dbReference type="EC" id="3.4.24.-" evidence="2"/>
<feature type="signal peptide" evidence="2">
    <location>
        <begin position="1"/>
        <end position="16"/>
    </location>
</feature>
<feature type="binding site" evidence="1">
    <location>
        <position position="168"/>
    </location>
    <ligand>
        <name>Zn(2+)</name>
        <dbReference type="ChEBI" id="CHEBI:29105"/>
        <note>catalytic</note>
    </ligand>
</feature>
<reference evidence="5 6" key="1">
    <citation type="submission" date="2024-02" db="EMBL/GenBank/DDBJ databases">
        <authorList>
            <person name="Daric V."/>
            <person name="Darras S."/>
        </authorList>
    </citation>
    <scope>NUCLEOTIDE SEQUENCE [LARGE SCALE GENOMIC DNA]</scope>
</reference>
<dbReference type="InterPro" id="IPR013320">
    <property type="entry name" value="ConA-like_dom_sf"/>
</dbReference>
<dbReference type="SUPFAM" id="SSF49899">
    <property type="entry name" value="Concanavalin A-like lectins/glucanases"/>
    <property type="match status" value="1"/>
</dbReference>
<dbReference type="InterPro" id="IPR006026">
    <property type="entry name" value="Peptidase_Metallo"/>
</dbReference>
<dbReference type="Gene3D" id="3.40.390.10">
    <property type="entry name" value="Collagenase (Catalytic Domain)"/>
    <property type="match status" value="1"/>
</dbReference>
<feature type="binding site" evidence="1">
    <location>
        <position position="172"/>
    </location>
    <ligand>
        <name>Zn(2+)</name>
        <dbReference type="ChEBI" id="CHEBI:29105"/>
        <note>catalytic</note>
    </ligand>
</feature>
<dbReference type="PROSITE" id="PS51864">
    <property type="entry name" value="ASTACIN"/>
    <property type="match status" value="1"/>
</dbReference>
<dbReference type="InterPro" id="IPR034035">
    <property type="entry name" value="Astacin-like_dom"/>
</dbReference>
<evidence type="ECO:0000256" key="2">
    <source>
        <dbReference type="RuleBase" id="RU361183"/>
    </source>
</evidence>
<dbReference type="PANTHER" id="PTHR10127">
    <property type="entry name" value="DISCOIDIN, CUB, EGF, LAMININ , AND ZINC METALLOPROTEASE DOMAIN CONTAINING"/>
    <property type="match status" value="1"/>
</dbReference>
<dbReference type="SMART" id="SM00235">
    <property type="entry name" value="ZnMc"/>
    <property type="match status" value="1"/>
</dbReference>
<feature type="active site" evidence="1">
    <location>
        <position position="169"/>
    </location>
</feature>
<dbReference type="Pfam" id="PF01400">
    <property type="entry name" value="Astacin"/>
    <property type="match status" value="1"/>
</dbReference>
<evidence type="ECO:0000313" key="6">
    <source>
        <dbReference type="Proteomes" id="UP001642483"/>
    </source>
</evidence>
<feature type="domain" description="Peptidase M12A" evidence="4">
    <location>
        <begin position="77"/>
        <end position="272"/>
    </location>
</feature>
<proteinExistence type="predicted"/>
<dbReference type="InterPro" id="IPR001506">
    <property type="entry name" value="Peptidase_M12A"/>
</dbReference>
<accession>A0ABP0FES8</accession>
<name>A0ABP0FES8_CLALP</name>
<gene>
    <name evidence="5" type="ORF">CVLEPA_LOCUS8132</name>
</gene>
<dbReference type="InterPro" id="IPR000998">
    <property type="entry name" value="MAM_dom"/>
</dbReference>
<dbReference type="Proteomes" id="UP001642483">
    <property type="component" value="Unassembled WGS sequence"/>
</dbReference>
<sequence length="381" mass="42548">MLKLFAVVALLCSASAVSQSNVRVSGKGGYFIKQAIFDYRAALNNVADDEDIFDINQKFTDKRLVDGDIVPHPRGRNAITDTSLYWPSTTIPIQFSSSLPFLAVSGIEDARQEYEMRTCFSFPDRVDEEDYLFYEPLSGCWSYVGKQGTGPQTISIGSGCEKMSTIEHEMMHAIGIYHEQSRPDRDGYVIIEVDNIDADKLHNFDKYTYDEVDDRRVSYDYNSVMHYGDTSFSNNGKKTIVTVDPAFQDVIGQRRTFSEGDVDVINRMYSCADPLRVSYTCNFEEESVCGYIQDRSGDDIDWIRYVIGETEGKAISANIPLVDNTQGTSGSGSFMLLDTSGKKAGNTGNMASMRLKSRNNKQCLEFGYYMDLDAGSDAALA</sequence>
<comment type="caution">
    <text evidence="5">The sequence shown here is derived from an EMBL/GenBank/DDBJ whole genome shotgun (WGS) entry which is preliminary data.</text>
</comment>
<keyword evidence="1 2" id="KW-0479">Metal-binding</keyword>
<organism evidence="5 6">
    <name type="scientific">Clavelina lepadiformis</name>
    <name type="common">Light-bulb sea squirt</name>
    <name type="synonym">Ascidia lepadiformis</name>
    <dbReference type="NCBI Taxonomy" id="159417"/>
    <lineage>
        <taxon>Eukaryota</taxon>
        <taxon>Metazoa</taxon>
        <taxon>Chordata</taxon>
        <taxon>Tunicata</taxon>
        <taxon>Ascidiacea</taxon>
        <taxon>Aplousobranchia</taxon>
        <taxon>Clavelinidae</taxon>
        <taxon>Clavelina</taxon>
    </lineage>
</organism>
<evidence type="ECO:0000259" key="4">
    <source>
        <dbReference type="PROSITE" id="PS51864"/>
    </source>
</evidence>
<keyword evidence="1 2" id="KW-0482">Metalloprotease</keyword>
<keyword evidence="1 2" id="KW-0645">Protease</keyword>
<dbReference type="CDD" id="cd04280">
    <property type="entry name" value="ZnMc_astacin_like"/>
    <property type="match status" value="1"/>
</dbReference>
<comment type="cofactor">
    <cofactor evidence="1 2">
        <name>Zn(2+)</name>
        <dbReference type="ChEBI" id="CHEBI:29105"/>
    </cofactor>
    <text evidence="1 2">Binds 1 zinc ion per subunit.</text>
</comment>
<feature type="chain" id="PRO_5044955733" description="Metalloendopeptidase" evidence="2">
    <location>
        <begin position="17"/>
        <end position="381"/>
    </location>
</feature>
<dbReference type="SUPFAM" id="SSF55486">
    <property type="entry name" value="Metalloproteases ('zincins'), catalytic domain"/>
    <property type="match status" value="1"/>
</dbReference>
<protein>
    <recommendedName>
        <fullName evidence="2">Metalloendopeptidase</fullName>
        <ecNumber evidence="2">3.4.24.-</ecNumber>
    </recommendedName>
</protein>
<keyword evidence="6" id="KW-1185">Reference proteome</keyword>
<evidence type="ECO:0000313" key="5">
    <source>
        <dbReference type="EMBL" id="CAK8678188.1"/>
    </source>
</evidence>
<comment type="caution">
    <text evidence="1">Lacks conserved residue(s) required for the propagation of feature annotation.</text>
</comment>
<feature type="domain" description="MAM" evidence="3">
    <location>
        <begin position="279"/>
        <end position="370"/>
    </location>
</feature>
<evidence type="ECO:0000259" key="3">
    <source>
        <dbReference type="PROSITE" id="PS50060"/>
    </source>
</evidence>
<keyword evidence="1 2" id="KW-0378">Hydrolase</keyword>
<evidence type="ECO:0000256" key="1">
    <source>
        <dbReference type="PROSITE-ProRule" id="PRU01211"/>
    </source>
</evidence>